<dbReference type="KEGG" id="psti:SOO65_00025"/>
<dbReference type="InterPro" id="IPR018673">
    <property type="entry name" value="DUF2141"/>
</dbReference>
<accession>A0AAX4HPJ8</accession>
<dbReference type="RefSeq" id="WP_321395204.1">
    <property type="nucleotide sequence ID" value="NZ_CP139487.1"/>
</dbReference>
<gene>
    <name evidence="1" type="ORF">SOO65_00025</name>
</gene>
<protein>
    <submittedName>
        <fullName evidence="1">DUF2141 domain-containing protein</fullName>
    </submittedName>
</protein>
<dbReference type="Pfam" id="PF09912">
    <property type="entry name" value="DUF2141"/>
    <property type="match status" value="1"/>
</dbReference>
<dbReference type="Proteomes" id="UP001324634">
    <property type="component" value="Chromosome"/>
</dbReference>
<reference evidence="1 2" key="1">
    <citation type="submission" date="2023-11" db="EMBL/GenBank/DDBJ databases">
        <title>Peredibacter starrii A3.12.</title>
        <authorList>
            <person name="Mitchell R.J."/>
        </authorList>
    </citation>
    <scope>NUCLEOTIDE SEQUENCE [LARGE SCALE GENOMIC DNA]</scope>
    <source>
        <strain evidence="1 2">A3.12</strain>
    </source>
</reference>
<proteinExistence type="predicted"/>
<dbReference type="EMBL" id="CP139487">
    <property type="protein sequence ID" value="WPU65135.1"/>
    <property type="molecule type" value="Genomic_DNA"/>
</dbReference>
<keyword evidence="2" id="KW-1185">Reference proteome</keyword>
<dbReference type="AlphaFoldDB" id="A0AAX4HPJ8"/>
<name>A0AAX4HPJ8_9BACT</name>
<evidence type="ECO:0000313" key="1">
    <source>
        <dbReference type="EMBL" id="WPU65135.1"/>
    </source>
</evidence>
<organism evidence="1 2">
    <name type="scientific">Peredibacter starrii</name>
    <dbReference type="NCBI Taxonomy" id="28202"/>
    <lineage>
        <taxon>Bacteria</taxon>
        <taxon>Pseudomonadati</taxon>
        <taxon>Bdellovibrionota</taxon>
        <taxon>Bacteriovoracia</taxon>
        <taxon>Bacteriovoracales</taxon>
        <taxon>Bacteriovoracaceae</taxon>
        <taxon>Peredibacter</taxon>
    </lineage>
</organism>
<evidence type="ECO:0000313" key="2">
    <source>
        <dbReference type="Proteomes" id="UP001324634"/>
    </source>
</evidence>
<sequence>MNIKIKDLRSDKGTIEYLVFDNKEGYPDQPKKSIRQGSITPNEAKAGFKLEDLPSGNLALTFIHDENSNKKLDKKGIGLPDEGVGFSNNPRIFFGVPSFGRVKFKLSGAEEIIIRMKYF</sequence>